<dbReference type="GO" id="GO:0019287">
    <property type="term" value="P:isopentenyl diphosphate biosynthetic process, mevalonate pathway"/>
    <property type="evidence" value="ECO:0007669"/>
    <property type="project" value="UniProtKB-UniPathway"/>
</dbReference>
<dbReference type="PRINTS" id="PR00959">
    <property type="entry name" value="MEVGALKINASE"/>
</dbReference>
<dbReference type="SUPFAM" id="SSF55060">
    <property type="entry name" value="GHMP Kinase, C-terminal domain"/>
    <property type="match status" value="1"/>
</dbReference>
<dbReference type="Proteomes" id="UP000249799">
    <property type="component" value="Chromosome"/>
</dbReference>
<evidence type="ECO:0000256" key="2">
    <source>
        <dbReference type="ARBA" id="ARBA00022679"/>
    </source>
</evidence>
<dbReference type="Gene3D" id="3.30.230.10">
    <property type="match status" value="1"/>
</dbReference>
<keyword evidence="2" id="KW-0808">Transferase</keyword>
<dbReference type="EMBL" id="CP030032">
    <property type="protein sequence ID" value="AWV90036.1"/>
    <property type="molecule type" value="Genomic_DNA"/>
</dbReference>
<evidence type="ECO:0000256" key="1">
    <source>
        <dbReference type="ARBA" id="ARBA00022490"/>
    </source>
</evidence>
<keyword evidence="4" id="KW-0460">Magnesium</keyword>
<proteinExistence type="predicted"/>
<evidence type="ECO:0000256" key="3">
    <source>
        <dbReference type="ARBA" id="ARBA00022777"/>
    </source>
</evidence>
<dbReference type="GO" id="GO:0005524">
    <property type="term" value="F:ATP binding"/>
    <property type="evidence" value="ECO:0007669"/>
    <property type="project" value="InterPro"/>
</dbReference>
<reference evidence="5 6" key="1">
    <citation type="submission" date="2018-06" db="EMBL/GenBank/DDBJ databases">
        <title>Lujinxingia sediminis gen. nov. sp. nov., a new facultative anaerobic member of the class Deltaproteobacteria, and proposal of Lujinxingaceae fam. nov.</title>
        <authorList>
            <person name="Guo L.-Y."/>
            <person name="Li C.-M."/>
            <person name="Wang S."/>
            <person name="Du Z.-J."/>
        </authorList>
    </citation>
    <scope>NUCLEOTIDE SEQUENCE [LARGE SCALE GENOMIC DNA]</scope>
    <source>
        <strain evidence="5 6">FA350</strain>
    </source>
</reference>
<dbReference type="InterPro" id="IPR036554">
    <property type="entry name" value="GHMP_kinase_C_sf"/>
</dbReference>
<dbReference type="InterPro" id="IPR014721">
    <property type="entry name" value="Ribsml_uS5_D2-typ_fold_subgr"/>
</dbReference>
<dbReference type="PANTHER" id="PTHR43290">
    <property type="entry name" value="MEVALONATE KINASE"/>
    <property type="match status" value="1"/>
</dbReference>
<dbReference type="InterPro" id="IPR020568">
    <property type="entry name" value="Ribosomal_Su5_D2-typ_SF"/>
</dbReference>
<dbReference type="SUPFAM" id="SSF54211">
    <property type="entry name" value="Ribosomal protein S5 domain 2-like"/>
    <property type="match status" value="1"/>
</dbReference>
<organism evidence="5 6">
    <name type="scientific">Bradymonas sediminis</name>
    <dbReference type="NCBI Taxonomy" id="1548548"/>
    <lineage>
        <taxon>Bacteria</taxon>
        <taxon>Deltaproteobacteria</taxon>
        <taxon>Bradymonadales</taxon>
        <taxon>Bradymonadaceae</taxon>
        <taxon>Bradymonas</taxon>
    </lineage>
</organism>
<sequence length="368" mass="38744">MQPRQKTSREIDMLKTSAPGKLFLFGEYGVIRGGWCVVAAVDRRVVASRSEAASGYELEGADFDNPLALPEAVVGEAVPAEFAARAPKDVGVANLAADVRAVYDVETGQKLGLGSSAASAVALSAAFLLEDGEGAPAKIAFKEREAIFDHAFRAHRTLQKGRGSCADIAASTFGHVIGYRLLRPSSGLADLSGEKGRSAARFEATSRNAEAEVLSGLKIPEGLRVEPIWLGSPATSTSFVRACEVAYRRDPVAMIEVLAETSRIAEKAILALQVGDLPSVLACVERGDRAYDRLGALTGAPIITDAHRMLRKLAGAHGIFVKPSGAGGGDFSLAFAPVSADWAAFFRSLPASLRHLPLALGVPGVERH</sequence>
<name>A0A2Z4FMP6_9DELT</name>
<keyword evidence="3" id="KW-0418">Kinase</keyword>
<dbReference type="Gene3D" id="3.30.70.890">
    <property type="entry name" value="GHMP kinase, C-terminal domain"/>
    <property type="match status" value="1"/>
</dbReference>
<evidence type="ECO:0000313" key="6">
    <source>
        <dbReference type="Proteomes" id="UP000249799"/>
    </source>
</evidence>
<keyword evidence="1" id="KW-0963">Cytoplasm</keyword>
<protein>
    <submittedName>
        <fullName evidence="5">Uncharacterized protein</fullName>
    </submittedName>
</protein>
<dbReference type="KEGG" id="bsed:DN745_12070"/>
<dbReference type="OrthoDB" id="1522677at2"/>
<dbReference type="InterPro" id="IPR006205">
    <property type="entry name" value="Mev_gal_kin"/>
</dbReference>
<keyword evidence="6" id="KW-1185">Reference proteome</keyword>
<evidence type="ECO:0000256" key="4">
    <source>
        <dbReference type="ARBA" id="ARBA00022842"/>
    </source>
</evidence>
<gene>
    <name evidence="5" type="ORF">DN745_12070</name>
</gene>
<dbReference type="GO" id="GO:0004496">
    <property type="term" value="F:mevalonate kinase activity"/>
    <property type="evidence" value="ECO:0007669"/>
    <property type="project" value="InterPro"/>
</dbReference>
<dbReference type="PANTHER" id="PTHR43290:SF2">
    <property type="entry name" value="MEVALONATE KINASE"/>
    <property type="match status" value="1"/>
</dbReference>
<dbReference type="GO" id="GO:0005829">
    <property type="term" value="C:cytosol"/>
    <property type="evidence" value="ECO:0007669"/>
    <property type="project" value="TreeGrafter"/>
</dbReference>
<dbReference type="UniPathway" id="UPA00057">
    <property type="reaction ID" value="UER00098"/>
</dbReference>
<dbReference type="AlphaFoldDB" id="A0A2Z4FMP6"/>
<evidence type="ECO:0000313" key="5">
    <source>
        <dbReference type="EMBL" id="AWV90036.1"/>
    </source>
</evidence>
<accession>A0A2Z4FMP6</accession>